<dbReference type="PANTHER" id="PTHR43617">
    <property type="entry name" value="L-AMINO ACID N-ACETYLTRANSFERASE"/>
    <property type="match status" value="1"/>
</dbReference>
<proteinExistence type="predicted"/>
<dbReference type="InterPro" id="IPR000182">
    <property type="entry name" value="GNAT_dom"/>
</dbReference>
<dbReference type="Pfam" id="PF13673">
    <property type="entry name" value="Acetyltransf_10"/>
    <property type="match status" value="1"/>
</dbReference>
<keyword evidence="3" id="KW-1185">Reference proteome</keyword>
<name>A0ABY9RAS6_9FLAO</name>
<feature type="domain" description="N-acetyltransferase" evidence="1">
    <location>
        <begin position="2"/>
        <end position="164"/>
    </location>
</feature>
<dbReference type="InterPro" id="IPR016181">
    <property type="entry name" value="Acyl_CoA_acyltransferase"/>
</dbReference>
<dbReference type="EMBL" id="CP133721">
    <property type="protein sequence ID" value="WMW78338.1"/>
    <property type="molecule type" value="Genomic_DNA"/>
</dbReference>
<evidence type="ECO:0000313" key="2">
    <source>
        <dbReference type="EMBL" id="WMW78338.1"/>
    </source>
</evidence>
<dbReference type="InterPro" id="IPR050276">
    <property type="entry name" value="MshD_Acetyltransferase"/>
</dbReference>
<evidence type="ECO:0000313" key="3">
    <source>
        <dbReference type="Proteomes" id="UP001180481"/>
    </source>
</evidence>
<reference evidence="2" key="1">
    <citation type="submission" date="2023-09" db="EMBL/GenBank/DDBJ databases">
        <title>Flavobacterium sp. 20NA77.7 isolated from freshwater.</title>
        <authorList>
            <person name="Le V."/>
            <person name="Ko S.-R."/>
            <person name="Ahn C.-Y."/>
            <person name="Oh H.-M."/>
        </authorList>
    </citation>
    <scope>NUCLEOTIDE SEQUENCE</scope>
    <source>
        <strain evidence="2">20NA77.7</strain>
    </source>
</reference>
<evidence type="ECO:0000259" key="1">
    <source>
        <dbReference type="PROSITE" id="PS51186"/>
    </source>
</evidence>
<organism evidence="2 3">
    <name type="scientific">Flavobacterium nakdongensis</name>
    <dbReference type="NCBI Taxonomy" id="3073563"/>
    <lineage>
        <taxon>Bacteria</taxon>
        <taxon>Pseudomonadati</taxon>
        <taxon>Bacteroidota</taxon>
        <taxon>Flavobacteriia</taxon>
        <taxon>Flavobacteriales</taxon>
        <taxon>Flavobacteriaceae</taxon>
        <taxon>Flavobacterium</taxon>
    </lineage>
</organism>
<dbReference type="CDD" id="cd04301">
    <property type="entry name" value="NAT_SF"/>
    <property type="match status" value="1"/>
</dbReference>
<gene>
    <name evidence="2" type="ORF">RF683_02530</name>
</gene>
<dbReference type="PROSITE" id="PS51186">
    <property type="entry name" value="GNAT"/>
    <property type="match status" value="1"/>
</dbReference>
<dbReference type="SUPFAM" id="SSF55729">
    <property type="entry name" value="Acyl-CoA N-acyltransferases (Nat)"/>
    <property type="match status" value="1"/>
</dbReference>
<dbReference type="RefSeq" id="WP_309532647.1">
    <property type="nucleotide sequence ID" value="NZ_CP133721.1"/>
</dbReference>
<sequence length="164" mass="18590">MISIHRVALTELPIIQHLAHEIWPQTYAAILSVAQLEYMLAKFYALDVLEKQLEKGQQFFLAEENGFPVGFLAIEHDCKASLLTKIHKLYVLHSCQGKGIGKQLIDFASTEAKGHKQKGLFLNVNKYNSAQLFYAKLGFSIIQEEVIPIGNGYVMDDYVMQLLF</sequence>
<protein>
    <submittedName>
        <fullName evidence="2">GNAT family N-acetyltransferase</fullName>
    </submittedName>
</protein>
<dbReference type="PANTHER" id="PTHR43617:SF22">
    <property type="entry name" value="L-AMINO ACID N-ACETYLTRANSFERASE AAAT"/>
    <property type="match status" value="1"/>
</dbReference>
<dbReference type="Gene3D" id="3.40.630.30">
    <property type="match status" value="1"/>
</dbReference>
<dbReference type="Proteomes" id="UP001180481">
    <property type="component" value="Chromosome"/>
</dbReference>
<accession>A0ABY9RAS6</accession>